<dbReference type="InterPro" id="IPR013783">
    <property type="entry name" value="Ig-like_fold"/>
</dbReference>
<dbReference type="AlphaFoldDB" id="A0AAN8DDT4"/>
<dbReference type="PANTHER" id="PTHR13817">
    <property type="entry name" value="TITIN"/>
    <property type="match status" value="1"/>
</dbReference>
<keyword evidence="2" id="KW-0393">Immunoglobulin domain</keyword>
<dbReference type="GO" id="GO:0055013">
    <property type="term" value="P:cardiac muscle cell development"/>
    <property type="evidence" value="ECO:0007669"/>
    <property type="project" value="UniProtKB-ARBA"/>
</dbReference>
<feature type="region of interest" description="Disordered" evidence="3">
    <location>
        <begin position="117"/>
        <end position="148"/>
    </location>
</feature>
<evidence type="ECO:0000256" key="3">
    <source>
        <dbReference type="SAM" id="MobiDB-lite"/>
    </source>
</evidence>
<accession>A0AAN8DDT4</accession>
<protein>
    <recommendedName>
        <fullName evidence="4">Ig-like domain-containing protein</fullName>
    </recommendedName>
</protein>
<dbReference type="FunFam" id="2.60.40.10:FF:000107">
    <property type="entry name" value="Myosin, light chain kinase a"/>
    <property type="match status" value="1"/>
</dbReference>
<comment type="caution">
    <text evidence="5">The sequence shown here is derived from an EMBL/GenBank/DDBJ whole genome shotgun (WGS) entry which is preliminary data.</text>
</comment>
<dbReference type="Pfam" id="PF07679">
    <property type="entry name" value="I-set"/>
    <property type="match status" value="2"/>
</dbReference>
<dbReference type="PANTHER" id="PTHR13817:SF73">
    <property type="entry name" value="FIBRONECTIN TYPE-III DOMAIN-CONTAINING PROTEIN"/>
    <property type="match status" value="1"/>
</dbReference>
<feature type="compositionally biased region" description="Low complexity" evidence="3">
    <location>
        <begin position="132"/>
        <end position="148"/>
    </location>
</feature>
<name>A0AAN8DDT4_CHAGU</name>
<dbReference type="InterPro" id="IPR003598">
    <property type="entry name" value="Ig_sub2"/>
</dbReference>
<dbReference type="InterPro" id="IPR003599">
    <property type="entry name" value="Ig_sub"/>
</dbReference>
<dbReference type="PROSITE" id="PS50835">
    <property type="entry name" value="IG_LIKE"/>
    <property type="match status" value="2"/>
</dbReference>
<proteinExistence type="predicted"/>
<dbReference type="Proteomes" id="UP001331515">
    <property type="component" value="Unassembled WGS sequence"/>
</dbReference>
<gene>
    <name evidence="5" type="ORF">CgunFtcFv8_024134</name>
</gene>
<feature type="domain" description="Ig-like" evidence="4">
    <location>
        <begin position="301"/>
        <end position="390"/>
    </location>
</feature>
<dbReference type="InterPro" id="IPR036179">
    <property type="entry name" value="Ig-like_dom_sf"/>
</dbReference>
<dbReference type="CDD" id="cd00096">
    <property type="entry name" value="Ig"/>
    <property type="match status" value="1"/>
</dbReference>
<feature type="domain" description="Ig-like" evidence="4">
    <location>
        <begin position="1"/>
        <end position="79"/>
    </location>
</feature>
<dbReference type="GO" id="GO:0003007">
    <property type="term" value="P:heart morphogenesis"/>
    <property type="evidence" value="ECO:0007669"/>
    <property type="project" value="UniProtKB-ARBA"/>
</dbReference>
<dbReference type="SMART" id="SM00408">
    <property type="entry name" value="IGc2"/>
    <property type="match status" value="2"/>
</dbReference>
<dbReference type="InterPro" id="IPR007110">
    <property type="entry name" value="Ig-like_dom"/>
</dbReference>
<evidence type="ECO:0000313" key="5">
    <source>
        <dbReference type="EMBL" id="KAK5920312.1"/>
    </source>
</evidence>
<reference evidence="5 6" key="1">
    <citation type="journal article" date="2023" name="Mol. Biol. Evol.">
        <title>Genomics of Secondarily Temperate Adaptation in the Only Non-Antarctic Icefish.</title>
        <authorList>
            <person name="Rivera-Colon A.G."/>
            <person name="Rayamajhi N."/>
            <person name="Minhas B.F."/>
            <person name="Madrigal G."/>
            <person name="Bilyk K.T."/>
            <person name="Yoon V."/>
            <person name="Hune M."/>
            <person name="Gregory S."/>
            <person name="Cheng C.H.C."/>
            <person name="Catchen J.M."/>
        </authorList>
    </citation>
    <scope>NUCLEOTIDE SEQUENCE [LARGE SCALE GENOMIC DNA]</scope>
    <source>
        <tissue evidence="5">White muscle</tissue>
    </source>
</reference>
<dbReference type="Gene3D" id="2.60.40.10">
    <property type="entry name" value="Immunoglobulins"/>
    <property type="match status" value="2"/>
</dbReference>
<dbReference type="SMART" id="SM00409">
    <property type="entry name" value="IG"/>
    <property type="match status" value="2"/>
</dbReference>
<evidence type="ECO:0000256" key="2">
    <source>
        <dbReference type="ARBA" id="ARBA00023319"/>
    </source>
</evidence>
<dbReference type="EMBL" id="JAURVH010001523">
    <property type="protein sequence ID" value="KAK5920312.1"/>
    <property type="molecule type" value="Genomic_DNA"/>
</dbReference>
<keyword evidence="6" id="KW-1185">Reference proteome</keyword>
<sequence>MAEASEGSVRMSCVCESSVREAVWSVNGRRLSQSSHFEMHYSEGSCSLLIHDLADSDQGEYTCEMTSEGGVSKSSFSFTGQVFQSIRMKVTAYHEQQVALRGSMAMSLKESSLSSVSSSMSSSMMMKKEMQESSSFSSSSAQQAMMSSAQQAMMSSAQQAMMSSAQQAMMSSTQQAMMSSTQQAMMSSTQQAMMSSTQQAMMSSAQQAMMSSAQPAMMSSAQQAMMSSAQPAMMSSAQQAMMSSAQQAMMESSSMSSRAAETKFESMSMSSMSSLTSEAYAMSSSSSMTEGSAFRAIGSAPRIEALPEDISIEPGKVLTVTCAFSGDAKLIQWSRGGKNIEVTAGGRFHIDTTEDLTTLIITGVKEEDAGTYTLKLSNELGSDSATVHISIRSV</sequence>
<keyword evidence="1" id="KW-0677">Repeat</keyword>
<evidence type="ECO:0000313" key="6">
    <source>
        <dbReference type="Proteomes" id="UP001331515"/>
    </source>
</evidence>
<dbReference type="InterPro" id="IPR050964">
    <property type="entry name" value="Striated_Muscle_Regulatory"/>
</dbReference>
<organism evidence="5 6">
    <name type="scientific">Champsocephalus gunnari</name>
    <name type="common">Mackerel icefish</name>
    <dbReference type="NCBI Taxonomy" id="52237"/>
    <lineage>
        <taxon>Eukaryota</taxon>
        <taxon>Metazoa</taxon>
        <taxon>Chordata</taxon>
        <taxon>Craniata</taxon>
        <taxon>Vertebrata</taxon>
        <taxon>Euteleostomi</taxon>
        <taxon>Actinopterygii</taxon>
        <taxon>Neopterygii</taxon>
        <taxon>Teleostei</taxon>
        <taxon>Neoteleostei</taxon>
        <taxon>Acanthomorphata</taxon>
        <taxon>Eupercaria</taxon>
        <taxon>Perciformes</taxon>
        <taxon>Notothenioidei</taxon>
        <taxon>Channichthyidae</taxon>
        <taxon>Champsocephalus</taxon>
    </lineage>
</organism>
<evidence type="ECO:0000256" key="1">
    <source>
        <dbReference type="ARBA" id="ARBA00022737"/>
    </source>
</evidence>
<dbReference type="InterPro" id="IPR013098">
    <property type="entry name" value="Ig_I-set"/>
</dbReference>
<evidence type="ECO:0000259" key="4">
    <source>
        <dbReference type="PROSITE" id="PS50835"/>
    </source>
</evidence>
<dbReference type="SUPFAM" id="SSF48726">
    <property type="entry name" value="Immunoglobulin"/>
    <property type="match status" value="2"/>
</dbReference>